<feature type="non-terminal residue" evidence="3">
    <location>
        <position position="152"/>
    </location>
</feature>
<evidence type="ECO:0000313" key="3">
    <source>
        <dbReference type="EMBL" id="KKM15761.1"/>
    </source>
</evidence>
<protein>
    <recommendedName>
        <fullName evidence="2">HTH tetR-type domain-containing protein</fullName>
    </recommendedName>
</protein>
<proteinExistence type="predicted"/>
<reference evidence="3" key="1">
    <citation type="journal article" date="2015" name="Nature">
        <title>Complex archaea that bridge the gap between prokaryotes and eukaryotes.</title>
        <authorList>
            <person name="Spang A."/>
            <person name="Saw J.H."/>
            <person name="Jorgensen S.L."/>
            <person name="Zaremba-Niedzwiedzka K."/>
            <person name="Martijn J."/>
            <person name="Lind A.E."/>
            <person name="van Eijk R."/>
            <person name="Schleper C."/>
            <person name="Guy L."/>
            <person name="Ettema T.J."/>
        </authorList>
    </citation>
    <scope>NUCLEOTIDE SEQUENCE</scope>
</reference>
<dbReference type="GO" id="GO:0000976">
    <property type="term" value="F:transcription cis-regulatory region binding"/>
    <property type="evidence" value="ECO:0007669"/>
    <property type="project" value="TreeGrafter"/>
</dbReference>
<sequence length="152" mass="17417">MSTKDKIMDIAEEMFLVHGFDGVSVRDITKAAGANVASVNYHFNSKRDLYREVFKRKLRKLSKERIDLLQKAFADKGEPTLEKVIRGIVSIFLNDFLSSDESMKLLTILSNEMSETGVARDIFLEESIFPMHKLVRTNIKKAYPRLSDEKVT</sequence>
<dbReference type="InterPro" id="IPR001647">
    <property type="entry name" value="HTH_TetR"/>
</dbReference>
<dbReference type="EMBL" id="LAZR01014828">
    <property type="protein sequence ID" value="KKM15761.1"/>
    <property type="molecule type" value="Genomic_DNA"/>
</dbReference>
<dbReference type="InterPro" id="IPR023772">
    <property type="entry name" value="DNA-bd_HTH_TetR-type_CS"/>
</dbReference>
<organism evidence="3">
    <name type="scientific">marine sediment metagenome</name>
    <dbReference type="NCBI Taxonomy" id="412755"/>
    <lineage>
        <taxon>unclassified sequences</taxon>
        <taxon>metagenomes</taxon>
        <taxon>ecological metagenomes</taxon>
    </lineage>
</organism>
<dbReference type="AlphaFoldDB" id="A0A0F9HK85"/>
<dbReference type="Pfam" id="PF00440">
    <property type="entry name" value="TetR_N"/>
    <property type="match status" value="1"/>
</dbReference>
<comment type="caution">
    <text evidence="3">The sequence shown here is derived from an EMBL/GenBank/DDBJ whole genome shotgun (WGS) entry which is preliminary data.</text>
</comment>
<evidence type="ECO:0000256" key="1">
    <source>
        <dbReference type="ARBA" id="ARBA00023125"/>
    </source>
</evidence>
<keyword evidence="1" id="KW-0238">DNA-binding</keyword>
<dbReference type="PANTHER" id="PTHR30055">
    <property type="entry name" value="HTH-TYPE TRANSCRIPTIONAL REGULATOR RUTR"/>
    <property type="match status" value="1"/>
</dbReference>
<dbReference type="InterPro" id="IPR009057">
    <property type="entry name" value="Homeodomain-like_sf"/>
</dbReference>
<accession>A0A0F9HK85</accession>
<evidence type="ECO:0000259" key="2">
    <source>
        <dbReference type="PROSITE" id="PS50977"/>
    </source>
</evidence>
<gene>
    <name evidence="3" type="ORF">LCGC14_1692810</name>
</gene>
<dbReference type="PROSITE" id="PS50977">
    <property type="entry name" value="HTH_TETR_2"/>
    <property type="match status" value="1"/>
</dbReference>
<dbReference type="GO" id="GO:0003700">
    <property type="term" value="F:DNA-binding transcription factor activity"/>
    <property type="evidence" value="ECO:0007669"/>
    <property type="project" value="TreeGrafter"/>
</dbReference>
<name>A0A0F9HK85_9ZZZZ</name>
<dbReference type="Gene3D" id="1.10.357.10">
    <property type="entry name" value="Tetracycline Repressor, domain 2"/>
    <property type="match status" value="1"/>
</dbReference>
<feature type="domain" description="HTH tetR-type" evidence="2">
    <location>
        <begin position="1"/>
        <end position="61"/>
    </location>
</feature>
<dbReference type="SUPFAM" id="SSF46689">
    <property type="entry name" value="Homeodomain-like"/>
    <property type="match status" value="1"/>
</dbReference>
<dbReference type="InterPro" id="IPR050109">
    <property type="entry name" value="HTH-type_TetR-like_transc_reg"/>
</dbReference>
<dbReference type="PANTHER" id="PTHR30055:SF219">
    <property type="entry name" value="TRANSCRIPTIONAL REGULATORY PROTEIN"/>
    <property type="match status" value="1"/>
</dbReference>
<dbReference type="PRINTS" id="PR00455">
    <property type="entry name" value="HTHTETR"/>
</dbReference>
<dbReference type="PROSITE" id="PS01081">
    <property type="entry name" value="HTH_TETR_1"/>
    <property type="match status" value="1"/>
</dbReference>